<dbReference type="PRINTS" id="PR00111">
    <property type="entry name" value="ABHYDROLASE"/>
</dbReference>
<dbReference type="EMBL" id="BDUD01000001">
    <property type="protein sequence ID" value="GBG18633.1"/>
    <property type="molecule type" value="Genomic_DNA"/>
</dbReference>
<dbReference type="Gene3D" id="3.40.50.1820">
    <property type="entry name" value="alpha/beta hydrolase"/>
    <property type="match status" value="1"/>
</dbReference>
<dbReference type="PANTHER" id="PTHR43689">
    <property type="entry name" value="HYDROLASE"/>
    <property type="match status" value="1"/>
</dbReference>
<organism evidence="2 3">
    <name type="scientific">Nostoc commune NIES-4072</name>
    <dbReference type="NCBI Taxonomy" id="2005467"/>
    <lineage>
        <taxon>Bacteria</taxon>
        <taxon>Bacillati</taxon>
        <taxon>Cyanobacteriota</taxon>
        <taxon>Cyanophyceae</taxon>
        <taxon>Nostocales</taxon>
        <taxon>Nostocaceae</taxon>
        <taxon>Nostoc</taxon>
    </lineage>
</organism>
<reference evidence="2 3" key="1">
    <citation type="submission" date="2017-06" db="EMBL/GenBank/DDBJ databases">
        <title>Genome sequencing of cyanobaciteial culture collection at National Institute for Environmental Studies (NIES).</title>
        <authorList>
            <person name="Hirose Y."/>
            <person name="Shimura Y."/>
            <person name="Fujisawa T."/>
            <person name="Nakamura Y."/>
            <person name="Kawachi M."/>
        </authorList>
    </citation>
    <scope>NUCLEOTIDE SEQUENCE [LARGE SCALE GENOMIC DNA]</scope>
    <source>
        <strain evidence="2 3">NIES-4072</strain>
    </source>
</reference>
<dbReference type="Proteomes" id="UP000245124">
    <property type="component" value="Unassembled WGS sequence"/>
</dbReference>
<feature type="domain" description="AB hydrolase-1" evidence="1">
    <location>
        <begin position="53"/>
        <end position="283"/>
    </location>
</feature>
<comment type="caution">
    <text evidence="2">The sequence shown here is derived from an EMBL/GenBank/DDBJ whole genome shotgun (WGS) entry which is preliminary data.</text>
</comment>
<proteinExistence type="predicted"/>
<dbReference type="InterPro" id="IPR000639">
    <property type="entry name" value="Epox_hydrolase-like"/>
</dbReference>
<dbReference type="PANTHER" id="PTHR43689:SF8">
    <property type="entry name" value="ALPHA_BETA-HYDROLASES SUPERFAMILY PROTEIN"/>
    <property type="match status" value="1"/>
</dbReference>
<keyword evidence="2" id="KW-0378">Hydrolase</keyword>
<dbReference type="InterPro" id="IPR029058">
    <property type="entry name" value="AB_hydrolase_fold"/>
</dbReference>
<protein>
    <submittedName>
        <fullName evidence="2">2-hydroxy-6-oxohepta-2,4-dienoate hydrolase</fullName>
    </submittedName>
</protein>
<keyword evidence="3" id="KW-1185">Reference proteome</keyword>
<gene>
    <name evidence="2" type="ORF">NIES4072_22980</name>
</gene>
<evidence type="ECO:0000313" key="2">
    <source>
        <dbReference type="EMBL" id="GBG18633.1"/>
    </source>
</evidence>
<dbReference type="RefSeq" id="WP_181373974.1">
    <property type="nucleotide sequence ID" value="NZ_BDUD01000001.1"/>
</dbReference>
<dbReference type="GO" id="GO:0016787">
    <property type="term" value="F:hydrolase activity"/>
    <property type="evidence" value="ECO:0007669"/>
    <property type="project" value="UniProtKB-KW"/>
</dbReference>
<dbReference type="AlphaFoldDB" id="A0A2R5FQX5"/>
<dbReference type="InterPro" id="IPR000073">
    <property type="entry name" value="AB_hydrolase_1"/>
</dbReference>
<dbReference type="Pfam" id="PF12697">
    <property type="entry name" value="Abhydrolase_6"/>
    <property type="match status" value="1"/>
</dbReference>
<name>A0A2R5FQX5_NOSCO</name>
<evidence type="ECO:0000259" key="1">
    <source>
        <dbReference type="Pfam" id="PF12697"/>
    </source>
</evidence>
<dbReference type="SUPFAM" id="SSF53474">
    <property type="entry name" value="alpha/beta-Hydrolases"/>
    <property type="match status" value="1"/>
</dbReference>
<dbReference type="PRINTS" id="PR00412">
    <property type="entry name" value="EPOXHYDRLASE"/>
</dbReference>
<sequence>MFSNFLPSQVNQLTDPKAIAFLQSIERIALATTLSQHPILTTYIHKGSKGTPILLLHGFDSSILEFRLLLPLLATQNETWAVDLLGFGFTQRQKEINYSPITIQIHLYDFWKTLINRPIILVGASMGGATAIDFTLTYPQVVKSLVLINSLGYTCAPVFSKYLFPPFDFLAVEYLRQRHILALNLCSNLPNLDTKLLLAIQCAMLHQEMPGWHDAMISYVKTGGYCNLANRIAQVDKPTLILWGEADDMLPPEDAKKFQQSIAKSQLIKLKNCGHAPQIEQPQITSQHILQFLNNCNL</sequence>
<accession>A0A2R5FQX5</accession>
<evidence type="ECO:0000313" key="3">
    <source>
        <dbReference type="Proteomes" id="UP000245124"/>
    </source>
</evidence>